<accession>E4TLQ0</accession>
<dbReference type="Gene3D" id="3.90.1150.140">
    <property type="match status" value="1"/>
</dbReference>
<dbReference type="Pfam" id="PF07075">
    <property type="entry name" value="NamZ_N"/>
    <property type="match status" value="1"/>
</dbReference>
<evidence type="ECO:0000259" key="3">
    <source>
        <dbReference type="Pfam" id="PF20732"/>
    </source>
</evidence>
<evidence type="ECO:0000313" key="5">
    <source>
        <dbReference type="Proteomes" id="UP000008720"/>
    </source>
</evidence>
<dbReference type="EMBL" id="CP002349">
    <property type="protein sequence ID" value="ADR23329.1"/>
    <property type="molecule type" value="Genomic_DNA"/>
</dbReference>
<dbReference type="GO" id="GO:0033922">
    <property type="term" value="F:peptidoglycan beta-N-acetylmuramidase activity"/>
    <property type="evidence" value="ECO:0007669"/>
    <property type="project" value="InterPro"/>
</dbReference>
<feature type="domain" description="Peptidoglycan beta-N-acetylmuramidase NamZ N-terminal" evidence="2">
    <location>
        <begin position="54"/>
        <end position="251"/>
    </location>
</feature>
<dbReference type="Proteomes" id="UP000008720">
    <property type="component" value="Chromosome"/>
</dbReference>
<protein>
    <submittedName>
        <fullName evidence="4">Uncharacterized conserved protein UCP016719</fullName>
    </submittedName>
</protein>
<keyword evidence="1" id="KW-0732">Signal</keyword>
<name>E4TLQ0_MARTH</name>
<dbReference type="InterPro" id="IPR048503">
    <property type="entry name" value="NamZ_C"/>
</dbReference>
<feature type="chain" id="PRO_5003189619" evidence="1">
    <location>
        <begin position="28"/>
        <end position="402"/>
    </location>
</feature>
<dbReference type="PANTHER" id="PTHR42915:SF1">
    <property type="entry name" value="PEPTIDOGLYCAN BETA-N-ACETYLMURAMIDASE NAMZ"/>
    <property type="match status" value="1"/>
</dbReference>
<sequence length="402" mass="45146">MIRTANYNFIGKLIPLCGLFFMILANACVAQQNSPIPAAYQTEEYLPYLKEKAVGMVVNQTSTIKQTHLVDTLRSHDINIKKVFAPEHGFRGQADAGATIKSGIDEKTGLPIISLYGKSKKPTNEQLKDLDVVIFDIQDVGARFYTYISTMHYVMEACAENNIPLLILDRPNPNGMYVDGPILEIEHQSFVGMHPIPILHGLTVAELAQMINGEKWLKNELQCELKIIKNRNYSHADSYSLPIKPSPNLPNDLSIALYPSLCLFEGTVISVGRGTKKPFQQIGHPSLTDFEHTFTPGSMPGSSAHPPFEDAKCYGIDFESKDFEEGISLKYLIDFYTAFPDKDDYFNNFLTKLAGTESLRQQIEAGFSEEEIKMSWQAGLQEYKVMREKYLLYEALHPQGGN</sequence>
<dbReference type="eggNOG" id="COG3876">
    <property type="taxonomic scope" value="Bacteria"/>
</dbReference>
<dbReference type="STRING" id="643867.Ftrac_3355"/>
<gene>
    <name evidence="4" type="ordered locus">Ftrac_3355</name>
</gene>
<evidence type="ECO:0000256" key="1">
    <source>
        <dbReference type="SAM" id="SignalP"/>
    </source>
</evidence>
<dbReference type="PIRSF" id="PIRSF016719">
    <property type="entry name" value="UCP016719"/>
    <property type="match status" value="1"/>
</dbReference>
<feature type="domain" description="Peptidoglycan beta-N-acetylmuramidase NamZ C-terminal" evidence="3">
    <location>
        <begin position="257"/>
        <end position="393"/>
    </location>
</feature>
<dbReference type="OrthoDB" id="9801061at2"/>
<dbReference type="Pfam" id="PF20732">
    <property type="entry name" value="NamZ_C"/>
    <property type="match status" value="1"/>
</dbReference>
<feature type="signal peptide" evidence="1">
    <location>
        <begin position="1"/>
        <end position="27"/>
    </location>
</feature>
<dbReference type="PANTHER" id="PTHR42915">
    <property type="entry name" value="HYPOTHETICAL 460 KDA PROTEIN IN FEUA-SIGW INTERGENIC REGION [PRECURSOR]"/>
    <property type="match status" value="1"/>
</dbReference>
<proteinExistence type="predicted"/>
<evidence type="ECO:0000259" key="2">
    <source>
        <dbReference type="Pfam" id="PF07075"/>
    </source>
</evidence>
<reference evidence="4 5" key="1">
    <citation type="journal article" date="2011" name="Stand. Genomic Sci.">
        <title>Complete genome sequence of Marivirga tractuosa type strain (H-43).</title>
        <authorList>
            <person name="Pagani I."/>
            <person name="Chertkov O."/>
            <person name="Lapidus A."/>
            <person name="Lucas S."/>
            <person name="Del Rio T.G."/>
            <person name="Tice H."/>
            <person name="Copeland A."/>
            <person name="Cheng J.F."/>
            <person name="Nolan M."/>
            <person name="Saunders E."/>
            <person name="Pitluck S."/>
            <person name="Held B."/>
            <person name="Goodwin L."/>
            <person name="Liolios K."/>
            <person name="Ovchinikova G."/>
            <person name="Ivanova N."/>
            <person name="Mavromatis K."/>
            <person name="Pati A."/>
            <person name="Chen A."/>
            <person name="Palaniappan K."/>
            <person name="Land M."/>
            <person name="Hauser L."/>
            <person name="Jeffries C.D."/>
            <person name="Detter J.C."/>
            <person name="Han C."/>
            <person name="Tapia R."/>
            <person name="Ngatchou-Djao O.D."/>
            <person name="Rohde M."/>
            <person name="Goker M."/>
            <person name="Spring S."/>
            <person name="Sikorski J."/>
            <person name="Woyke T."/>
            <person name="Bristow J."/>
            <person name="Eisen J.A."/>
            <person name="Markowitz V."/>
            <person name="Hugenholtz P."/>
            <person name="Klenk H.P."/>
            <person name="Kyrpides N.C."/>
        </authorList>
    </citation>
    <scope>NUCLEOTIDE SEQUENCE [LARGE SCALE GENOMIC DNA]</scope>
    <source>
        <strain evidence="5">ATCC 23168 / DSM 4126 / NBRC 15989 / NCIMB 1408 / VKM B-1430 / H-43</strain>
    </source>
</reference>
<keyword evidence="5" id="KW-1185">Reference proteome</keyword>
<dbReference type="Gene3D" id="3.40.50.12170">
    <property type="entry name" value="Uncharacterised protein PF07075, DUF1343"/>
    <property type="match status" value="1"/>
</dbReference>
<dbReference type="AlphaFoldDB" id="E4TLQ0"/>
<dbReference type="InterPro" id="IPR048502">
    <property type="entry name" value="NamZ_N"/>
</dbReference>
<dbReference type="InterPro" id="IPR008302">
    <property type="entry name" value="NamZ"/>
</dbReference>
<evidence type="ECO:0000313" key="4">
    <source>
        <dbReference type="EMBL" id="ADR23329.1"/>
    </source>
</evidence>
<organism evidence="4 5">
    <name type="scientific">Marivirga tractuosa (strain ATCC 23168 / DSM 4126 / NBRC 15989 / NCIMB 1408 / VKM B-1430 / H-43)</name>
    <name type="common">Microscilla tractuosa</name>
    <name type="synonym">Flexibacter tractuosus</name>
    <dbReference type="NCBI Taxonomy" id="643867"/>
    <lineage>
        <taxon>Bacteria</taxon>
        <taxon>Pseudomonadati</taxon>
        <taxon>Bacteroidota</taxon>
        <taxon>Cytophagia</taxon>
        <taxon>Cytophagales</taxon>
        <taxon>Marivirgaceae</taxon>
        <taxon>Marivirga</taxon>
    </lineage>
</organism>
<dbReference type="RefSeq" id="WP_013455471.1">
    <property type="nucleotide sequence ID" value="NC_014759.1"/>
</dbReference>
<dbReference type="KEGG" id="mtt:Ftrac_3355"/>
<dbReference type="HOGENOM" id="CLU_033227_0_0_10"/>